<keyword evidence="1" id="KW-0812">Transmembrane</keyword>
<feature type="transmembrane region" description="Helical" evidence="1">
    <location>
        <begin position="49"/>
        <end position="66"/>
    </location>
</feature>
<comment type="caution">
    <text evidence="2">The sequence shown here is derived from an EMBL/GenBank/DDBJ whole genome shotgun (WGS) entry which is preliminary data.</text>
</comment>
<dbReference type="EMBL" id="LKBA01000019">
    <property type="protein sequence ID" value="KPN62495.1"/>
    <property type="molecule type" value="Genomic_DNA"/>
</dbReference>
<keyword evidence="1" id="KW-1133">Transmembrane helix</keyword>
<keyword evidence="1" id="KW-0472">Membrane</keyword>
<proteinExistence type="predicted"/>
<organism evidence="2 3">
    <name type="scientific">Aliiroseovarius crassostreae</name>
    <dbReference type="NCBI Taxonomy" id="154981"/>
    <lineage>
        <taxon>Bacteria</taxon>
        <taxon>Pseudomonadati</taxon>
        <taxon>Pseudomonadota</taxon>
        <taxon>Alphaproteobacteria</taxon>
        <taxon>Rhodobacterales</taxon>
        <taxon>Paracoccaceae</taxon>
        <taxon>Aliiroseovarius</taxon>
    </lineage>
</organism>
<protein>
    <submittedName>
        <fullName evidence="2">Uncharacterized protein</fullName>
    </submittedName>
</protein>
<evidence type="ECO:0000313" key="2">
    <source>
        <dbReference type="EMBL" id="KPN62495.1"/>
    </source>
</evidence>
<evidence type="ECO:0000313" key="3">
    <source>
        <dbReference type="Proteomes" id="UP000050471"/>
    </source>
</evidence>
<dbReference type="STRING" id="154981.AKJ29_09740"/>
<accession>A0A0P7KGN7</accession>
<gene>
    <name evidence="2" type="ORF">AKJ29_09740</name>
</gene>
<dbReference type="Proteomes" id="UP000050471">
    <property type="component" value="Unassembled WGS sequence"/>
</dbReference>
<dbReference type="AlphaFoldDB" id="A0A0P7KGN7"/>
<reference evidence="2 3" key="1">
    <citation type="submission" date="2015-09" db="EMBL/GenBank/DDBJ databases">
        <title>Draft genome sequence of Aliiroseovarius crassostreae CV919-312TSm, the causative agent of Roseovarius Oyster Disease (formerly Juvenile Oyster Disease).</title>
        <authorList>
            <person name="Kessner L."/>
            <person name="Spinard E."/>
            <person name="Nelson D."/>
        </authorList>
    </citation>
    <scope>NUCLEOTIDE SEQUENCE [LARGE SCALE GENOMIC DNA]</scope>
    <source>
        <strain evidence="2 3">CV919-312</strain>
    </source>
</reference>
<name>A0A0P7KGN7_9RHOB</name>
<keyword evidence="3" id="KW-1185">Reference proteome</keyword>
<sequence>MFTALKNQAIRKQFVCLIETKEVEMPDEKPPAFSAKWGAIKIVVEHRETIFVLCLTAIVFAGLWFLKK</sequence>
<evidence type="ECO:0000256" key="1">
    <source>
        <dbReference type="SAM" id="Phobius"/>
    </source>
</evidence>